<gene>
    <name evidence="2" type="ORF">J1N35_008883</name>
</gene>
<sequence length="67" mass="7500">MSNKVRDVQASAVDRSLRGTRPIPRRGQIKSRMAANAFNSIVSVLYRAAAAGPNHRHSHRKTYLREA</sequence>
<comment type="caution">
    <text evidence="2">The sequence shown here is derived from an EMBL/GenBank/DDBJ whole genome shotgun (WGS) entry which is preliminary data.</text>
</comment>
<dbReference type="AlphaFoldDB" id="A0A9D3WB45"/>
<evidence type="ECO:0000256" key="1">
    <source>
        <dbReference type="SAM" id="MobiDB-lite"/>
    </source>
</evidence>
<proteinExistence type="predicted"/>
<protein>
    <submittedName>
        <fullName evidence="2">Uncharacterized protein</fullName>
    </submittedName>
</protein>
<keyword evidence="3" id="KW-1185">Reference proteome</keyword>
<dbReference type="OrthoDB" id="1685917at2759"/>
<dbReference type="Proteomes" id="UP000828251">
    <property type="component" value="Unassembled WGS sequence"/>
</dbReference>
<reference evidence="2 3" key="1">
    <citation type="journal article" date="2021" name="Plant Biotechnol. J.">
        <title>Multi-omics assisted identification of the key and species-specific regulatory components of drought-tolerant mechanisms in Gossypium stocksii.</title>
        <authorList>
            <person name="Yu D."/>
            <person name="Ke L."/>
            <person name="Zhang D."/>
            <person name="Wu Y."/>
            <person name="Sun Y."/>
            <person name="Mei J."/>
            <person name="Sun J."/>
            <person name="Sun Y."/>
        </authorList>
    </citation>
    <scope>NUCLEOTIDE SEQUENCE [LARGE SCALE GENOMIC DNA]</scope>
    <source>
        <strain evidence="3">cv. E1</strain>
        <tissue evidence="2">Leaf</tissue>
    </source>
</reference>
<dbReference type="EMBL" id="JAIQCV010000003">
    <property type="protein sequence ID" value="KAH1115505.1"/>
    <property type="molecule type" value="Genomic_DNA"/>
</dbReference>
<accession>A0A9D3WB45</accession>
<organism evidence="2 3">
    <name type="scientific">Gossypium stocksii</name>
    <dbReference type="NCBI Taxonomy" id="47602"/>
    <lineage>
        <taxon>Eukaryota</taxon>
        <taxon>Viridiplantae</taxon>
        <taxon>Streptophyta</taxon>
        <taxon>Embryophyta</taxon>
        <taxon>Tracheophyta</taxon>
        <taxon>Spermatophyta</taxon>
        <taxon>Magnoliopsida</taxon>
        <taxon>eudicotyledons</taxon>
        <taxon>Gunneridae</taxon>
        <taxon>Pentapetalae</taxon>
        <taxon>rosids</taxon>
        <taxon>malvids</taxon>
        <taxon>Malvales</taxon>
        <taxon>Malvaceae</taxon>
        <taxon>Malvoideae</taxon>
        <taxon>Gossypium</taxon>
    </lineage>
</organism>
<feature type="region of interest" description="Disordered" evidence="1">
    <location>
        <begin position="1"/>
        <end position="27"/>
    </location>
</feature>
<evidence type="ECO:0000313" key="3">
    <source>
        <dbReference type="Proteomes" id="UP000828251"/>
    </source>
</evidence>
<evidence type="ECO:0000313" key="2">
    <source>
        <dbReference type="EMBL" id="KAH1115505.1"/>
    </source>
</evidence>
<name>A0A9D3WB45_9ROSI</name>